<sequence length="181" mass="20909">MKAWIKWSICFVMFLQAALGGIVIAWWFFPQASIFQDIFDYLLTDLGQKVILGLGIYLVVLAVLWLSWTISRPTTQSSMTIHRDHASKVQIDQKAVENNVRLTLGKYDLFNIEVKVKLLSNRKQADVVVVAMLSQTTDPTVLESQLTQTVRRDLKEMLNIELRRLNLKLKPYHYDQKVTIV</sequence>
<evidence type="ECO:0000256" key="1">
    <source>
        <dbReference type="SAM" id="Phobius"/>
    </source>
</evidence>
<comment type="caution">
    <text evidence="2">The sequence shown here is derived from an EMBL/GenBank/DDBJ whole genome shotgun (WGS) entry which is preliminary data.</text>
</comment>
<dbReference type="AlphaFoldDB" id="A0A0R2BCV5"/>
<dbReference type="NCBIfam" id="NF033218">
    <property type="entry name" value="anchor_AmaP"/>
    <property type="match status" value="1"/>
</dbReference>
<keyword evidence="1" id="KW-0472">Membrane</keyword>
<evidence type="ECO:0000313" key="2">
    <source>
        <dbReference type="EMBL" id="KRM75620.1"/>
    </source>
</evidence>
<organism evidence="2 3">
    <name type="scientific">Ligilactobacillus murinus DSM 20452 = NBRC 14221</name>
    <dbReference type="NCBI Taxonomy" id="1423772"/>
    <lineage>
        <taxon>Bacteria</taxon>
        <taxon>Bacillati</taxon>
        <taxon>Bacillota</taxon>
        <taxon>Bacilli</taxon>
        <taxon>Lactobacillales</taxon>
        <taxon>Lactobacillaceae</taxon>
        <taxon>Ligilactobacillus</taxon>
    </lineage>
</organism>
<gene>
    <name evidence="2" type="ORF">FC48_GL000036</name>
</gene>
<evidence type="ECO:0008006" key="4">
    <source>
        <dbReference type="Google" id="ProtNLM"/>
    </source>
</evidence>
<proteinExistence type="predicted"/>
<dbReference type="Proteomes" id="UP000051612">
    <property type="component" value="Unassembled WGS sequence"/>
</dbReference>
<dbReference type="EMBL" id="AYYN01000062">
    <property type="protein sequence ID" value="KRM75620.1"/>
    <property type="molecule type" value="Genomic_DNA"/>
</dbReference>
<feature type="transmembrane region" description="Helical" evidence="1">
    <location>
        <begin position="49"/>
        <end position="70"/>
    </location>
</feature>
<name>A0A0R2BCV5_9LACO</name>
<dbReference type="PATRIC" id="fig|1423772.3.peg.48"/>
<reference evidence="2 3" key="1">
    <citation type="journal article" date="2015" name="Genome Announc.">
        <title>Expanding the biotechnology potential of lactobacilli through comparative genomics of 213 strains and associated genera.</title>
        <authorList>
            <person name="Sun Z."/>
            <person name="Harris H.M."/>
            <person name="McCann A."/>
            <person name="Guo C."/>
            <person name="Argimon S."/>
            <person name="Zhang W."/>
            <person name="Yang X."/>
            <person name="Jeffery I.B."/>
            <person name="Cooney J.C."/>
            <person name="Kagawa T.F."/>
            <person name="Liu W."/>
            <person name="Song Y."/>
            <person name="Salvetti E."/>
            <person name="Wrobel A."/>
            <person name="Rasinkangas P."/>
            <person name="Parkhill J."/>
            <person name="Rea M.C."/>
            <person name="O'Sullivan O."/>
            <person name="Ritari J."/>
            <person name="Douillard F.P."/>
            <person name="Paul Ross R."/>
            <person name="Yang R."/>
            <person name="Briner A.E."/>
            <person name="Felis G.E."/>
            <person name="de Vos W.M."/>
            <person name="Barrangou R."/>
            <person name="Klaenhammer T.R."/>
            <person name="Caufield P.W."/>
            <person name="Cui Y."/>
            <person name="Zhang H."/>
            <person name="O'Toole P.W."/>
        </authorList>
    </citation>
    <scope>NUCLEOTIDE SEQUENCE [LARGE SCALE GENOMIC DNA]</scope>
    <source>
        <strain evidence="2 3">DSM 20452</strain>
    </source>
</reference>
<evidence type="ECO:0000313" key="3">
    <source>
        <dbReference type="Proteomes" id="UP000051612"/>
    </source>
</evidence>
<keyword evidence="1" id="KW-1133">Transmembrane helix</keyword>
<dbReference type="RefSeq" id="WP_056958907.1">
    <property type="nucleotide sequence ID" value="NZ_AYYN01000062.1"/>
</dbReference>
<accession>A0A0R2BCV5</accession>
<keyword evidence="1" id="KW-0812">Transmembrane</keyword>
<protein>
    <recommendedName>
        <fullName evidence="4">Alkaline shock response membrane anchor protein AmaP</fullName>
    </recommendedName>
</protein>
<feature type="transmembrane region" description="Helical" evidence="1">
    <location>
        <begin position="7"/>
        <end position="29"/>
    </location>
</feature>